<gene>
    <name evidence="3" type="ORF">Voc01_046030</name>
</gene>
<dbReference type="NCBIfam" id="NF002674">
    <property type="entry name" value="PRK02399.1-2"/>
    <property type="match status" value="1"/>
</dbReference>
<feature type="domain" description="UPF0261" evidence="1">
    <location>
        <begin position="10"/>
        <end position="181"/>
    </location>
</feature>
<dbReference type="CDD" id="cd15488">
    <property type="entry name" value="Tm-1-like"/>
    <property type="match status" value="1"/>
</dbReference>
<reference evidence="3" key="1">
    <citation type="submission" date="2021-01" db="EMBL/GenBank/DDBJ databases">
        <title>Whole genome shotgun sequence of Virgisporangium ochraceum NBRC 16418.</title>
        <authorList>
            <person name="Komaki H."/>
            <person name="Tamura T."/>
        </authorList>
    </citation>
    <scope>NUCLEOTIDE SEQUENCE</scope>
    <source>
        <strain evidence="3">NBRC 16418</strain>
    </source>
</reference>
<dbReference type="Pfam" id="PF06792">
    <property type="entry name" value="UPF0261"/>
    <property type="match status" value="1"/>
</dbReference>
<proteinExistence type="predicted"/>
<protein>
    <submittedName>
        <fullName evidence="3">Uncharacterized protein</fullName>
    </submittedName>
</protein>
<evidence type="ECO:0000259" key="2">
    <source>
        <dbReference type="Pfam" id="PF23189"/>
    </source>
</evidence>
<dbReference type="PANTHER" id="PTHR31862">
    <property type="entry name" value="UPF0261 DOMAIN PROTEIN (AFU_ORTHOLOGUE AFUA_1G10120)"/>
    <property type="match status" value="1"/>
</dbReference>
<dbReference type="InterPro" id="IPR044122">
    <property type="entry name" value="UPF0261_N"/>
</dbReference>
<sequence length="415" mass="41619">MSNPTQPPATVALVGTLDTKGAEYQWVAEKLREHGVAVTIVDTGVNPGTVEATVTAEEVATAAGTSLDALRSGNDRGAAVTAMGEGAAAVLTRLHAAGALDGVLALGGSGGSSIAARAVRDLPVGLPKLIVSTMASGDVSPYVGASDVSIMYSVVDVAGINQVSRAVLGNAAAGIAGMARAFAARRAASGAGDDRPLVAASMFGVTTPAVDAARARLEELGYEVLVFHATGSGGQALEALARSGMLAGVLDLTTTELADDLVGGVLTAGPSRLTAAGAAGVPQVVSLGALDMVNFGPRDTVPERFEGRTFFVHNPTVTLMRTTAEENAELGRRLGTKLAAATGPTALIVPRKGVSALDADGMAFRDGAADTALFDAVLSAVDGSAVTVVDEDAHINDKDLAVRSADLLHTLMTGA</sequence>
<name>A0A8J4ECG9_9ACTN</name>
<dbReference type="Proteomes" id="UP000635606">
    <property type="component" value="Unassembled WGS sequence"/>
</dbReference>
<comment type="caution">
    <text evidence="3">The sequence shown here is derived from an EMBL/GenBank/DDBJ whole genome shotgun (WGS) entry which is preliminary data.</text>
</comment>
<organism evidence="3 4">
    <name type="scientific">Virgisporangium ochraceum</name>
    <dbReference type="NCBI Taxonomy" id="65505"/>
    <lineage>
        <taxon>Bacteria</taxon>
        <taxon>Bacillati</taxon>
        <taxon>Actinomycetota</taxon>
        <taxon>Actinomycetes</taxon>
        <taxon>Micromonosporales</taxon>
        <taxon>Micromonosporaceae</taxon>
        <taxon>Virgisporangium</taxon>
    </lineage>
</organism>
<dbReference type="InterPro" id="IPR051353">
    <property type="entry name" value="Tobamovirus_resist_UPF0261"/>
</dbReference>
<evidence type="ECO:0000259" key="1">
    <source>
        <dbReference type="Pfam" id="PF06792"/>
    </source>
</evidence>
<dbReference type="PIRSF" id="PIRSF033271">
    <property type="entry name" value="UCP033271"/>
    <property type="match status" value="1"/>
</dbReference>
<feature type="domain" description="UPF0261" evidence="2">
    <location>
        <begin position="195"/>
        <end position="412"/>
    </location>
</feature>
<dbReference type="AlphaFoldDB" id="A0A8J4ECG9"/>
<dbReference type="RefSeq" id="WP_239160419.1">
    <property type="nucleotide sequence ID" value="NZ_BOPH01000068.1"/>
</dbReference>
<evidence type="ECO:0000313" key="3">
    <source>
        <dbReference type="EMBL" id="GIJ69686.1"/>
    </source>
</evidence>
<dbReference type="SUPFAM" id="SSF53474">
    <property type="entry name" value="alpha/beta-Hydrolases"/>
    <property type="match status" value="1"/>
</dbReference>
<dbReference type="PANTHER" id="PTHR31862:SF1">
    <property type="entry name" value="UPF0261 DOMAIN PROTEIN (AFU_ORTHOLOGUE AFUA_1G10120)"/>
    <property type="match status" value="1"/>
</dbReference>
<accession>A0A8J4ECG9</accession>
<dbReference type="InterPro" id="IPR008322">
    <property type="entry name" value="UPF0261"/>
</dbReference>
<dbReference type="EMBL" id="BOPH01000068">
    <property type="protein sequence ID" value="GIJ69686.1"/>
    <property type="molecule type" value="Genomic_DNA"/>
</dbReference>
<keyword evidence="4" id="KW-1185">Reference proteome</keyword>
<dbReference type="Gene3D" id="3.40.50.12030">
    <property type="entry name" value="Uncharacterised protein family UPF0261, NC domain"/>
    <property type="match status" value="1"/>
</dbReference>
<dbReference type="InterPro" id="IPR029058">
    <property type="entry name" value="AB_hydrolase_fold"/>
</dbReference>
<dbReference type="InterPro" id="IPR056778">
    <property type="entry name" value="UPF0261_C"/>
</dbReference>
<dbReference type="Pfam" id="PF23189">
    <property type="entry name" value="UPF0261_C"/>
    <property type="match status" value="1"/>
</dbReference>
<dbReference type="Gene3D" id="3.40.50.12020">
    <property type="entry name" value="Uncharacterised protein family UPF0261, NN domain"/>
    <property type="match status" value="1"/>
</dbReference>
<evidence type="ECO:0000313" key="4">
    <source>
        <dbReference type="Proteomes" id="UP000635606"/>
    </source>
</evidence>